<keyword evidence="1" id="KW-0472">Membrane</keyword>
<dbReference type="EMBL" id="SLZU01000012">
    <property type="protein sequence ID" value="TCS61161.1"/>
    <property type="molecule type" value="Genomic_DNA"/>
</dbReference>
<comment type="caution">
    <text evidence="2">The sequence shown here is derived from an EMBL/GenBank/DDBJ whole genome shotgun (WGS) entry which is preliminary data.</text>
</comment>
<protein>
    <submittedName>
        <fullName evidence="2">Putative membrane protein</fullName>
    </submittedName>
</protein>
<reference evidence="2 3" key="1">
    <citation type="submission" date="2019-03" db="EMBL/GenBank/DDBJ databases">
        <title>Genomic Encyclopedia of Type Strains, Phase IV (KMG-IV): sequencing the most valuable type-strain genomes for metagenomic binning, comparative biology and taxonomic classification.</title>
        <authorList>
            <person name="Goeker M."/>
        </authorList>
    </citation>
    <scope>NUCLEOTIDE SEQUENCE [LARGE SCALE GENOMIC DNA]</scope>
    <source>
        <strain evidence="2 3">DSM 104836</strain>
    </source>
</reference>
<name>A0A4V2UN93_9RHOB</name>
<evidence type="ECO:0000256" key="1">
    <source>
        <dbReference type="SAM" id="Phobius"/>
    </source>
</evidence>
<proteinExistence type="predicted"/>
<accession>A0A4V2UN93</accession>
<feature type="transmembrane region" description="Helical" evidence="1">
    <location>
        <begin position="133"/>
        <end position="155"/>
    </location>
</feature>
<evidence type="ECO:0000313" key="3">
    <source>
        <dbReference type="Proteomes" id="UP000295696"/>
    </source>
</evidence>
<evidence type="ECO:0000313" key="2">
    <source>
        <dbReference type="EMBL" id="TCS61161.1"/>
    </source>
</evidence>
<keyword evidence="1" id="KW-0812">Transmembrane</keyword>
<dbReference type="OrthoDB" id="2955631at2"/>
<feature type="transmembrane region" description="Helical" evidence="1">
    <location>
        <begin position="100"/>
        <end position="121"/>
    </location>
</feature>
<feature type="transmembrane region" description="Helical" evidence="1">
    <location>
        <begin position="57"/>
        <end position="80"/>
    </location>
</feature>
<gene>
    <name evidence="2" type="ORF">EDD52_112119</name>
</gene>
<keyword evidence="1" id="KW-1133">Transmembrane helix</keyword>
<sequence length="419" mass="45541">MLSTILRRGRQISRRLPVRVILFAVLNLVALAVAKFVSPIVPDWLGERIGAKAVDPILSIIASSMLAVTTFSLTIMLMGLQRASSQWTPRSHLILREDTITQSVLANFLGAYLFALVAIILRAADVFDQRDIVVLFGMTLIVVALIIISFIRWIVHLEGLGSLPSTAAQIENRTSEALRRIAEHPSKGAHPLTDPATQIPDGALPFRASQHGYVQQIFEQSLQEIAEKNDLRIFIVTSVGRYLHKDDLLGFVATPNGALEDDLASKINAGVAIADLRSFEQDPVFGLAVMAEIATRALSPGVNDPGTAIDVIYRLGHLVTLAAPQEQSAAKPTFDRLYLPPVDLSELLNASFDPICRYAGDAVEVQLAIQNALSRVMIHAAPDLAEEARKAARQCAERAEAAISFPADLERLRAAKADA</sequence>
<dbReference type="InterPro" id="IPR018723">
    <property type="entry name" value="DUF2254_membrane"/>
</dbReference>
<dbReference type="Proteomes" id="UP000295696">
    <property type="component" value="Unassembled WGS sequence"/>
</dbReference>
<feature type="transmembrane region" description="Helical" evidence="1">
    <location>
        <begin position="20"/>
        <end position="37"/>
    </location>
</feature>
<dbReference type="AlphaFoldDB" id="A0A4V2UN93"/>
<organism evidence="2 3">
    <name type="scientific">Primorskyibacter sedentarius</name>
    <dbReference type="NCBI Taxonomy" id="745311"/>
    <lineage>
        <taxon>Bacteria</taxon>
        <taxon>Pseudomonadati</taxon>
        <taxon>Pseudomonadota</taxon>
        <taxon>Alphaproteobacteria</taxon>
        <taxon>Rhodobacterales</taxon>
        <taxon>Roseobacteraceae</taxon>
        <taxon>Primorskyibacter</taxon>
    </lineage>
</organism>
<dbReference type="RefSeq" id="WP_132246770.1">
    <property type="nucleotide sequence ID" value="NZ_SLZU01000012.1"/>
</dbReference>
<dbReference type="Pfam" id="PF10011">
    <property type="entry name" value="DUF2254"/>
    <property type="match status" value="1"/>
</dbReference>
<keyword evidence="3" id="KW-1185">Reference proteome</keyword>